<dbReference type="GO" id="GO:0008270">
    <property type="term" value="F:zinc ion binding"/>
    <property type="evidence" value="ECO:0007669"/>
    <property type="project" value="UniProtKB-KW"/>
</dbReference>
<keyword evidence="3" id="KW-0235">DNA replication</keyword>
<keyword evidence="6" id="KW-0862">Zinc</keyword>
<comment type="similarity">
    <text evidence="2">Belongs to the MCM10 family.</text>
</comment>
<feature type="domain" description="Zinc finger Mcm10/DnaG-type" evidence="8">
    <location>
        <begin position="153"/>
        <end position="198"/>
    </location>
</feature>
<dbReference type="GO" id="GO:0043596">
    <property type="term" value="C:nuclear replication fork"/>
    <property type="evidence" value="ECO:0007669"/>
    <property type="project" value="TreeGrafter"/>
</dbReference>
<dbReference type="GO" id="GO:0003688">
    <property type="term" value="F:DNA replication origin binding"/>
    <property type="evidence" value="ECO:0007669"/>
    <property type="project" value="TreeGrafter"/>
</dbReference>
<evidence type="ECO:0000259" key="8">
    <source>
        <dbReference type="Pfam" id="PF09329"/>
    </source>
</evidence>
<name>A0AAD8LNL2_BABGI</name>
<dbReference type="Proteomes" id="UP001230268">
    <property type="component" value="Unassembled WGS sequence"/>
</dbReference>
<dbReference type="Pfam" id="PF09329">
    <property type="entry name" value="zf-primase"/>
    <property type="match status" value="1"/>
</dbReference>
<dbReference type="Gene3D" id="2.40.50.140">
    <property type="entry name" value="Nucleic acid-binding proteins"/>
    <property type="match status" value="1"/>
</dbReference>
<dbReference type="AlphaFoldDB" id="A0AAD8LNL2"/>
<keyword evidence="5" id="KW-0863">Zinc-finger</keyword>
<evidence type="ECO:0000256" key="4">
    <source>
        <dbReference type="ARBA" id="ARBA00022723"/>
    </source>
</evidence>
<keyword evidence="7" id="KW-0539">Nucleus</keyword>
<evidence type="ECO:0000256" key="6">
    <source>
        <dbReference type="ARBA" id="ARBA00022833"/>
    </source>
</evidence>
<evidence type="ECO:0000256" key="3">
    <source>
        <dbReference type="ARBA" id="ARBA00022705"/>
    </source>
</evidence>
<dbReference type="GO" id="GO:0003697">
    <property type="term" value="F:single-stranded DNA binding"/>
    <property type="evidence" value="ECO:0007669"/>
    <property type="project" value="InterPro"/>
</dbReference>
<accession>A0AAD8LNL2</accession>
<reference evidence="10" key="1">
    <citation type="submission" date="2023-08" db="EMBL/GenBank/DDBJ databases">
        <title>Draft sequence of the Babesia gibsoni genome.</title>
        <authorList>
            <person name="Yamagishi J.Y."/>
            <person name="Xuan X.X."/>
        </authorList>
    </citation>
    <scope>NUCLEOTIDE SEQUENCE</scope>
    <source>
        <strain evidence="10">Azabu</strain>
    </source>
</reference>
<dbReference type="InterPro" id="IPR055065">
    <property type="entry name" value="OB_MCM10"/>
</dbReference>
<feature type="domain" description="MCM10 OB-fold" evidence="9">
    <location>
        <begin position="81"/>
        <end position="150"/>
    </location>
</feature>
<evidence type="ECO:0000256" key="2">
    <source>
        <dbReference type="ARBA" id="ARBA00009679"/>
    </source>
</evidence>
<dbReference type="Pfam" id="PF22379">
    <property type="entry name" value="OB_MCM10"/>
    <property type="match status" value="1"/>
</dbReference>
<gene>
    <name evidence="10" type="ORF">BgAZ_302660</name>
</gene>
<organism evidence="10 11">
    <name type="scientific">Babesia gibsoni</name>
    <dbReference type="NCBI Taxonomy" id="33632"/>
    <lineage>
        <taxon>Eukaryota</taxon>
        <taxon>Sar</taxon>
        <taxon>Alveolata</taxon>
        <taxon>Apicomplexa</taxon>
        <taxon>Aconoidasida</taxon>
        <taxon>Piroplasmida</taxon>
        <taxon>Babesiidae</taxon>
        <taxon>Babesia</taxon>
    </lineage>
</organism>
<dbReference type="InterPro" id="IPR012340">
    <property type="entry name" value="NA-bd_OB-fold"/>
</dbReference>
<dbReference type="EMBL" id="JAVEPI010000003">
    <property type="protein sequence ID" value="KAK1442748.1"/>
    <property type="molecule type" value="Genomic_DNA"/>
</dbReference>
<evidence type="ECO:0000256" key="1">
    <source>
        <dbReference type="ARBA" id="ARBA00004123"/>
    </source>
</evidence>
<dbReference type="InterPro" id="IPR015408">
    <property type="entry name" value="Znf_Mcm10/DnaG"/>
</dbReference>
<dbReference type="GO" id="GO:0006270">
    <property type="term" value="P:DNA replication initiation"/>
    <property type="evidence" value="ECO:0007669"/>
    <property type="project" value="InterPro"/>
</dbReference>
<dbReference type="PANTHER" id="PTHR13454">
    <property type="entry name" value="PROTEIN MCM10 HOMOLOG"/>
    <property type="match status" value="1"/>
</dbReference>
<proteinExistence type="inferred from homology"/>
<evidence type="ECO:0000259" key="9">
    <source>
        <dbReference type="Pfam" id="PF22379"/>
    </source>
</evidence>
<keyword evidence="4" id="KW-0479">Metal-binding</keyword>
<evidence type="ECO:0008006" key="12">
    <source>
        <dbReference type="Google" id="ProtNLM"/>
    </source>
</evidence>
<evidence type="ECO:0000313" key="10">
    <source>
        <dbReference type="EMBL" id="KAK1442748.1"/>
    </source>
</evidence>
<dbReference type="PANTHER" id="PTHR13454:SF11">
    <property type="entry name" value="PROTEIN MCM10 HOMOLOG"/>
    <property type="match status" value="1"/>
</dbReference>
<evidence type="ECO:0000313" key="11">
    <source>
        <dbReference type="Proteomes" id="UP001230268"/>
    </source>
</evidence>
<sequence length="421" mass="46991">MTLGASLHKDGIVANGVELFIRKWMKDRNELGAVFSDSSTAFAHVSVLADSRNTEHCRMQLKLPQNVDMAIICTVSSVHYQAVKNGNVTVWMCSDLKETMIKLTVYGDVPEDFEQVGKGSVIAVLNPDMNDISKDANFRGISIKNCENVLLIGEIDGIEICKGVTVRGTPCKNVVYIHYQGEFCKFHTKATVPKAKTKSRKRTLKLDPASKGFDMVDDITKMYMKEDCEEEAVGSFEFKTTEPPKPEKVLFGLGGLGNLMNRVMQQRNGSTNGTSYLNVIANCDNQRPPKSRKLEEPVVDRTKKFESAVSNLKSLIHKDEREYKKIIGVIQALIKYVHHINGDVIARTGITNTCSRLLDHPIEDIAIESLKLQRTLRKLFKLEAESNRTSLCMVGKVNQVESKANNKESVLECAEEAIETT</sequence>
<evidence type="ECO:0000256" key="7">
    <source>
        <dbReference type="ARBA" id="ARBA00023242"/>
    </source>
</evidence>
<comment type="caution">
    <text evidence="10">The sequence shown here is derived from an EMBL/GenBank/DDBJ whole genome shotgun (WGS) entry which is preliminary data.</text>
</comment>
<keyword evidence="11" id="KW-1185">Reference proteome</keyword>
<evidence type="ECO:0000256" key="5">
    <source>
        <dbReference type="ARBA" id="ARBA00022771"/>
    </source>
</evidence>
<dbReference type="InterPro" id="IPR040184">
    <property type="entry name" value="Mcm10"/>
</dbReference>
<protein>
    <recommendedName>
        <fullName evidence="12">Zinc finger Mcm10/DnaG-type domain-containing protein</fullName>
    </recommendedName>
</protein>
<comment type="subcellular location">
    <subcellularLocation>
        <location evidence="1">Nucleus</location>
    </subcellularLocation>
</comment>